<feature type="domain" description="Lon proteolytic" evidence="3">
    <location>
        <begin position="176"/>
        <end position="268"/>
    </location>
</feature>
<dbReference type="Proteomes" id="UP000254425">
    <property type="component" value="Chromosome"/>
</dbReference>
<dbReference type="Gene3D" id="3.30.230.10">
    <property type="match status" value="1"/>
</dbReference>
<keyword evidence="2" id="KW-1133">Transmembrane helix</keyword>
<dbReference type="SUPFAM" id="SSF54211">
    <property type="entry name" value="Ribosomal protein S5 domain 2-like"/>
    <property type="match status" value="1"/>
</dbReference>
<evidence type="ECO:0000256" key="2">
    <source>
        <dbReference type="SAM" id="Phobius"/>
    </source>
</evidence>
<gene>
    <name evidence="4" type="ORF">DVA86_11425</name>
</gene>
<dbReference type="GO" id="GO:0004176">
    <property type="term" value="F:ATP-dependent peptidase activity"/>
    <property type="evidence" value="ECO:0007669"/>
    <property type="project" value="InterPro"/>
</dbReference>
<protein>
    <recommendedName>
        <fullName evidence="3">Lon proteolytic domain-containing protein</fullName>
    </recommendedName>
</protein>
<name>A0A345XNF1_9ACTN</name>
<keyword evidence="2" id="KW-0472">Membrane</keyword>
<evidence type="ECO:0000313" key="4">
    <source>
        <dbReference type="EMBL" id="AXK33167.1"/>
    </source>
</evidence>
<feature type="transmembrane region" description="Helical" evidence="2">
    <location>
        <begin position="33"/>
        <end position="54"/>
    </location>
</feature>
<keyword evidence="2" id="KW-0812">Transmembrane</keyword>
<reference evidence="4 5" key="1">
    <citation type="submission" date="2018-07" db="EMBL/GenBank/DDBJ databases">
        <title>Draft genome of the type strain Streptomyces armeniacus ATCC 15676.</title>
        <authorList>
            <person name="Labana P."/>
            <person name="Gosse J.T."/>
            <person name="Boddy C.N."/>
        </authorList>
    </citation>
    <scope>NUCLEOTIDE SEQUENCE [LARGE SCALE GENOMIC DNA]</scope>
    <source>
        <strain evidence="4 5">ATCC 15676</strain>
    </source>
</reference>
<evidence type="ECO:0000313" key="5">
    <source>
        <dbReference type="Proteomes" id="UP000254425"/>
    </source>
</evidence>
<feature type="region of interest" description="Disordered" evidence="1">
    <location>
        <begin position="1"/>
        <end position="28"/>
    </location>
</feature>
<evidence type="ECO:0000259" key="3">
    <source>
        <dbReference type="Pfam" id="PF05362"/>
    </source>
</evidence>
<dbReference type="InterPro" id="IPR008269">
    <property type="entry name" value="Lon_proteolytic"/>
</dbReference>
<evidence type="ECO:0000256" key="1">
    <source>
        <dbReference type="SAM" id="MobiDB-lite"/>
    </source>
</evidence>
<organism evidence="4 5">
    <name type="scientific">Streptomyces armeniacus</name>
    <dbReference type="NCBI Taxonomy" id="83291"/>
    <lineage>
        <taxon>Bacteria</taxon>
        <taxon>Bacillati</taxon>
        <taxon>Actinomycetota</taxon>
        <taxon>Actinomycetes</taxon>
        <taxon>Kitasatosporales</taxon>
        <taxon>Streptomycetaceae</taxon>
        <taxon>Streptomyces</taxon>
    </lineage>
</organism>
<dbReference type="GO" id="GO:0006508">
    <property type="term" value="P:proteolysis"/>
    <property type="evidence" value="ECO:0007669"/>
    <property type="project" value="InterPro"/>
</dbReference>
<dbReference type="AlphaFoldDB" id="A0A345XNF1"/>
<dbReference type="InterPro" id="IPR020568">
    <property type="entry name" value="Ribosomal_Su5_D2-typ_SF"/>
</dbReference>
<dbReference type="EMBL" id="CP031320">
    <property type="protein sequence ID" value="AXK33167.1"/>
    <property type="molecule type" value="Genomic_DNA"/>
</dbReference>
<dbReference type="InterPro" id="IPR014721">
    <property type="entry name" value="Ribsml_uS5_D2-typ_fold_subgr"/>
</dbReference>
<keyword evidence="5" id="KW-1185">Reference proteome</keyword>
<dbReference type="KEGG" id="sarm:DVA86_11425"/>
<dbReference type="Pfam" id="PF05362">
    <property type="entry name" value="Lon_C"/>
    <property type="match status" value="1"/>
</dbReference>
<dbReference type="RefSeq" id="WP_208877847.1">
    <property type="nucleotide sequence ID" value="NZ_CP031320.1"/>
</dbReference>
<accession>A0A345XNF1</accession>
<dbReference type="GO" id="GO:0004252">
    <property type="term" value="F:serine-type endopeptidase activity"/>
    <property type="evidence" value="ECO:0007669"/>
    <property type="project" value="InterPro"/>
</dbReference>
<sequence length="285" mass="29490">MPPTSPPPTSPPPSGKSASPPGPPSPARRRRTLAVCAVPVAALLAVAVFAPLPYSVAQPGLTANVIGEYKGEPVIAVSGKEQVRETEGELLMTTIAATSPDASVRLPDVVRDWFAKDRAVMPRDSVYPVGDNPAEVREHNEAEMRESQNVAVRAALRELRMSPDDVRVKLNLADVGGPSAGLFFTLGIIDKLDGDGRGGDLTGGRTIAGTGTIEANGEIGPVGGVPLKTQAAKRDGATVFLVPKDECADAQANTPKGLRLVPVATLDGALDALKSLKDGGKVPSC</sequence>
<proteinExistence type="predicted"/>
<feature type="compositionally biased region" description="Pro residues" evidence="1">
    <location>
        <begin position="1"/>
        <end position="26"/>
    </location>
</feature>